<keyword evidence="2" id="KW-1185">Reference proteome</keyword>
<protein>
    <submittedName>
        <fullName evidence="1">Short-chain dehydrogenase/reductase SDR</fullName>
    </submittedName>
</protein>
<dbReference type="EMBL" id="BSXG01000091">
    <property type="protein sequence ID" value="GME40117.1"/>
    <property type="molecule type" value="Genomic_DNA"/>
</dbReference>
<reference evidence="1" key="1">
    <citation type="submission" date="2024-09" db="EMBL/GenBank/DDBJ databases">
        <title>Draft Genome Sequences of Neofusicoccum parvum.</title>
        <authorList>
            <person name="Ashida A."/>
            <person name="Camagna M."/>
            <person name="Tanaka A."/>
            <person name="Takemoto D."/>
        </authorList>
    </citation>
    <scope>NUCLEOTIDE SEQUENCE</scope>
    <source>
        <strain evidence="1">PPO83</strain>
    </source>
</reference>
<proteinExistence type="predicted"/>
<gene>
    <name evidence="1" type="primary">g9475</name>
    <name evidence="1" type="ORF">NpPPO83_00009475</name>
</gene>
<evidence type="ECO:0000313" key="2">
    <source>
        <dbReference type="Proteomes" id="UP001165186"/>
    </source>
</evidence>
<evidence type="ECO:0000313" key="1">
    <source>
        <dbReference type="EMBL" id="GME40117.1"/>
    </source>
</evidence>
<organism evidence="1 2">
    <name type="scientific">Neofusicoccum parvum</name>
    <dbReference type="NCBI Taxonomy" id="310453"/>
    <lineage>
        <taxon>Eukaryota</taxon>
        <taxon>Fungi</taxon>
        <taxon>Dikarya</taxon>
        <taxon>Ascomycota</taxon>
        <taxon>Pezizomycotina</taxon>
        <taxon>Dothideomycetes</taxon>
        <taxon>Dothideomycetes incertae sedis</taxon>
        <taxon>Botryosphaeriales</taxon>
        <taxon>Botryosphaeriaceae</taxon>
        <taxon>Neofusicoccum</taxon>
    </lineage>
</organism>
<dbReference type="Proteomes" id="UP001165186">
    <property type="component" value="Unassembled WGS sequence"/>
</dbReference>
<sequence>MTSHPEFGHDTKATEMADAFSRQIKDRTVAITGISRGGIGGATALAFAKHDPALLILISRTQSKLDEIAADINMMKPKIKVKCVLVDLVSQASVRHAADEVRSLTTRIDILINNAGLTSFKRKWSPERIDVQLAGNHTGPFLLTNLLMDRILAAASASPPGSTRVINVSSGAHRMAPFRFHDYNLEGKPVPPEEVDKLAGWPEALRKPVDGYVSFHAYCQSKTASILFTVELNRRLYGKGVVSYSIHPGTIHTEGQRGMDPAMIAALAEPLKQSNPKPSIEEGASTTMVAALDPGLNEIKGSSYLEDCQLNAAEPHATDAKNAEKLWTLSEDLVNQAF</sequence>
<comment type="caution">
    <text evidence="1">The sequence shown here is derived from an EMBL/GenBank/DDBJ whole genome shotgun (WGS) entry which is preliminary data.</text>
</comment>
<accession>A0ACB5SH16</accession>
<name>A0ACB5SH16_9PEZI</name>